<dbReference type="InterPro" id="IPR052354">
    <property type="entry name" value="Cell_Wall_Dynamics_Protein"/>
</dbReference>
<dbReference type="OrthoDB" id="9808890at2"/>
<dbReference type="AlphaFoldDB" id="A0A178MET8"/>
<dbReference type="PROSITE" id="PS51781">
    <property type="entry name" value="SH3B"/>
    <property type="match status" value="2"/>
</dbReference>
<evidence type="ECO:0000256" key="1">
    <source>
        <dbReference type="ARBA" id="ARBA00007074"/>
    </source>
</evidence>
<dbReference type="Gene3D" id="2.30.30.40">
    <property type="entry name" value="SH3 Domains"/>
    <property type="match status" value="3"/>
</dbReference>
<dbReference type="RefSeq" id="WP_066784242.1">
    <property type="nucleotide sequence ID" value="NZ_LWQS01000038.1"/>
</dbReference>
<keyword evidence="9" id="KW-1185">Reference proteome</keyword>
<dbReference type="Pfam" id="PF00877">
    <property type="entry name" value="NLPC_P60"/>
    <property type="match status" value="1"/>
</dbReference>
<reference evidence="8 9" key="1">
    <citation type="submission" date="2016-04" db="EMBL/GenBank/DDBJ databases">
        <title>Chloroflexus islandicus sp. nov., a thermophilic filamentous anoxygenic phototrophic bacterium from geyser Strokkur (Iceland).</title>
        <authorList>
            <person name="Gaisin V.A."/>
            <person name="Kalashnikov A.M."/>
            <person name="Sukhacheva M.V."/>
            <person name="Grouzdev D.S."/>
            <person name="Ivanov T.M."/>
            <person name="Kuznetsov B."/>
            <person name="Gorlenko V.M."/>
        </authorList>
    </citation>
    <scope>NUCLEOTIDE SEQUENCE [LARGE SCALE GENOMIC DNA]</scope>
    <source>
        <strain evidence="9">isl-2</strain>
    </source>
</reference>
<dbReference type="InterPro" id="IPR038765">
    <property type="entry name" value="Papain-like_cys_pep_sf"/>
</dbReference>
<dbReference type="PANTHER" id="PTHR34408">
    <property type="entry name" value="FAMILY PROTEIN, PUTATIVE-RELATED"/>
    <property type="match status" value="1"/>
</dbReference>
<dbReference type="SUPFAM" id="SSF54001">
    <property type="entry name" value="Cysteine proteinases"/>
    <property type="match status" value="1"/>
</dbReference>
<dbReference type="Pfam" id="PF08239">
    <property type="entry name" value="SH3_3"/>
    <property type="match status" value="3"/>
</dbReference>
<evidence type="ECO:0000259" key="7">
    <source>
        <dbReference type="PROSITE" id="PS51935"/>
    </source>
</evidence>
<dbReference type="Proteomes" id="UP000078287">
    <property type="component" value="Unassembled WGS sequence"/>
</dbReference>
<proteinExistence type="inferred from homology"/>
<dbReference type="PROSITE" id="PS51935">
    <property type="entry name" value="NLPC_P60"/>
    <property type="match status" value="1"/>
</dbReference>
<sequence>MIELNHDRAGDLLPLELQRLRERAVHHRSRHRQRSRPFATIAALTRTTPDLQRWLRQLPSRYLLHSVVALLFPVALLLGQLPLRPVLPQTPTPPTAAPMVAEGDVPLIILGPLKFDPARTGEVVGDPPLEADEALPVPLTVLSRSEQTAPLIVPATIIADVAKVRNGPGLAYDDIARLTSGATIEVVGRYGEWLQFRTADDPSLRWIAAELVNVPEAVFYNLKPVADATIPPPPPPKVASVREDGLNLRDGPGTNYVSMKRLIAGQELTLVEQFNGWFLVEAGGLYGWVTAEFLNIAPGVIERVPVAATIPDPNPPLVGAVLENSVNLRKGPGSAYDRIGAVNAGTEVKLLARHKDWYRVELANGTKAWIYAELLQVTPMAARRVPYTNDIPALPNRTRLTNSGPVNIPASGDVASYAVQFVGYRYVWGGASPLTGFDCSGLTWYVYRQFGVSLPRTAASQFNTRYGALISSLNNLAPGDLMFFANTGGGRGITHVAIYIGNGQMVHAMTPAYGVQISSIWSSYWTSRFAGAIRPYR</sequence>
<feature type="domain" description="SH3b" evidence="6">
    <location>
        <begin position="236"/>
        <end position="298"/>
    </location>
</feature>
<evidence type="ECO:0000313" key="8">
    <source>
        <dbReference type="EMBL" id="OAN47290.1"/>
    </source>
</evidence>
<dbReference type="GO" id="GO:0006508">
    <property type="term" value="P:proteolysis"/>
    <property type="evidence" value="ECO:0007669"/>
    <property type="project" value="UniProtKB-KW"/>
</dbReference>
<evidence type="ECO:0000256" key="4">
    <source>
        <dbReference type="ARBA" id="ARBA00022807"/>
    </source>
</evidence>
<comment type="caution">
    <text evidence="8">The sequence shown here is derived from an EMBL/GenBank/DDBJ whole genome shotgun (WGS) entry which is preliminary data.</text>
</comment>
<feature type="domain" description="NlpC/P60" evidence="7">
    <location>
        <begin position="408"/>
        <end position="536"/>
    </location>
</feature>
<name>A0A178MET8_9CHLR</name>
<protein>
    <submittedName>
        <fullName evidence="8">Glycoside hydrolase</fullName>
    </submittedName>
</protein>
<evidence type="ECO:0000256" key="3">
    <source>
        <dbReference type="ARBA" id="ARBA00022801"/>
    </source>
</evidence>
<organism evidence="8 9">
    <name type="scientific">Chloroflexus islandicus</name>
    <dbReference type="NCBI Taxonomy" id="1707952"/>
    <lineage>
        <taxon>Bacteria</taxon>
        <taxon>Bacillati</taxon>
        <taxon>Chloroflexota</taxon>
        <taxon>Chloroflexia</taxon>
        <taxon>Chloroflexales</taxon>
        <taxon>Chloroflexineae</taxon>
        <taxon>Chloroflexaceae</taxon>
        <taxon>Chloroflexus</taxon>
    </lineage>
</organism>
<accession>A0A178MET8</accession>
<keyword evidence="2" id="KW-0645">Protease</keyword>
<dbReference type="Gene3D" id="3.90.1720.10">
    <property type="entry name" value="endopeptidase domain like (from Nostoc punctiforme)"/>
    <property type="match status" value="1"/>
</dbReference>
<comment type="similarity">
    <text evidence="1">Belongs to the peptidase C40 family.</text>
</comment>
<feature type="domain" description="SH3b" evidence="6">
    <location>
        <begin position="313"/>
        <end position="379"/>
    </location>
</feature>
<evidence type="ECO:0000259" key="6">
    <source>
        <dbReference type="PROSITE" id="PS51781"/>
    </source>
</evidence>
<keyword evidence="3 8" id="KW-0378">Hydrolase</keyword>
<dbReference type="InterPro" id="IPR000064">
    <property type="entry name" value="NLP_P60_dom"/>
</dbReference>
<keyword evidence="5" id="KW-0812">Transmembrane</keyword>
<keyword evidence="5" id="KW-0472">Membrane</keyword>
<dbReference type="SMART" id="SM00287">
    <property type="entry name" value="SH3b"/>
    <property type="match status" value="3"/>
</dbReference>
<feature type="transmembrane region" description="Helical" evidence="5">
    <location>
        <begin position="62"/>
        <end position="83"/>
    </location>
</feature>
<evidence type="ECO:0000256" key="2">
    <source>
        <dbReference type="ARBA" id="ARBA00022670"/>
    </source>
</evidence>
<dbReference type="InterPro" id="IPR003646">
    <property type="entry name" value="SH3-like_bac-type"/>
</dbReference>
<dbReference type="STRING" id="1707952.A6A03_00655"/>
<dbReference type="EMBL" id="LWQS01000038">
    <property type="protein sequence ID" value="OAN47290.1"/>
    <property type="molecule type" value="Genomic_DNA"/>
</dbReference>
<evidence type="ECO:0000313" key="9">
    <source>
        <dbReference type="Proteomes" id="UP000078287"/>
    </source>
</evidence>
<keyword evidence="5" id="KW-1133">Transmembrane helix</keyword>
<keyword evidence="4" id="KW-0788">Thiol protease</keyword>
<dbReference type="PANTHER" id="PTHR34408:SF1">
    <property type="entry name" value="GLYCOSYL HYDROLASE FAMILY 19 DOMAIN-CONTAINING PROTEIN HI_1415"/>
    <property type="match status" value="1"/>
</dbReference>
<evidence type="ECO:0000256" key="5">
    <source>
        <dbReference type="SAM" id="Phobius"/>
    </source>
</evidence>
<dbReference type="GO" id="GO:0008234">
    <property type="term" value="F:cysteine-type peptidase activity"/>
    <property type="evidence" value="ECO:0007669"/>
    <property type="project" value="UniProtKB-KW"/>
</dbReference>
<gene>
    <name evidence="8" type="ORF">A6A03_00655</name>
</gene>